<dbReference type="CDD" id="cd00610">
    <property type="entry name" value="OAT_like"/>
    <property type="match status" value="1"/>
</dbReference>
<dbReference type="PANTHER" id="PTHR42684:SF1">
    <property type="entry name" value="BETA-ALANINE--PYRUVATE AMINOTRANSFERASE"/>
    <property type="match status" value="1"/>
</dbReference>
<dbReference type="InterPro" id="IPR005814">
    <property type="entry name" value="Aminotrans_3"/>
</dbReference>
<dbReference type="Pfam" id="PF00202">
    <property type="entry name" value="Aminotran_3"/>
    <property type="match status" value="1"/>
</dbReference>
<dbReference type="GO" id="GO:0009102">
    <property type="term" value="P:biotin biosynthetic process"/>
    <property type="evidence" value="ECO:0007669"/>
    <property type="project" value="TreeGrafter"/>
</dbReference>
<comment type="similarity">
    <text evidence="2 6">Belongs to the class-III pyridoxal-phosphate-dependent aminotransferase family.</text>
</comment>
<name>A0A212S4G5_9PROT</name>
<evidence type="ECO:0000256" key="1">
    <source>
        <dbReference type="ARBA" id="ARBA00001933"/>
    </source>
</evidence>
<evidence type="ECO:0000256" key="3">
    <source>
        <dbReference type="ARBA" id="ARBA00022576"/>
    </source>
</evidence>
<dbReference type="OrthoDB" id="9801834at2"/>
<dbReference type="PANTHER" id="PTHR42684">
    <property type="entry name" value="ADENOSYLMETHIONINE-8-AMINO-7-OXONONANOATE AMINOTRANSFERASE"/>
    <property type="match status" value="1"/>
</dbReference>
<evidence type="ECO:0000256" key="4">
    <source>
        <dbReference type="ARBA" id="ARBA00022679"/>
    </source>
</evidence>
<keyword evidence="8" id="KW-1185">Reference proteome</keyword>
<dbReference type="Gene3D" id="3.90.1150.10">
    <property type="entry name" value="Aspartate Aminotransferase, domain 1"/>
    <property type="match status" value="1"/>
</dbReference>
<dbReference type="InterPro" id="IPR015422">
    <property type="entry name" value="PyrdxlP-dep_Trfase_small"/>
</dbReference>
<dbReference type="GO" id="GO:0004015">
    <property type="term" value="F:adenosylmethionine-8-amino-7-oxononanoate transaminase activity"/>
    <property type="evidence" value="ECO:0007669"/>
    <property type="project" value="TreeGrafter"/>
</dbReference>
<organism evidence="7 8">
    <name type="scientific">Arboricoccus pini</name>
    <dbReference type="NCBI Taxonomy" id="1963835"/>
    <lineage>
        <taxon>Bacteria</taxon>
        <taxon>Pseudomonadati</taxon>
        <taxon>Pseudomonadota</taxon>
        <taxon>Alphaproteobacteria</taxon>
        <taxon>Geminicoccales</taxon>
        <taxon>Geminicoccaceae</taxon>
        <taxon>Arboricoccus</taxon>
    </lineage>
</organism>
<dbReference type="SUPFAM" id="SSF53383">
    <property type="entry name" value="PLP-dependent transferases"/>
    <property type="match status" value="1"/>
</dbReference>
<protein>
    <submittedName>
        <fullName evidence="7">Beta-alanine--pyruvate transaminase</fullName>
    </submittedName>
</protein>
<keyword evidence="5 6" id="KW-0663">Pyridoxal phosphate</keyword>
<evidence type="ECO:0000313" key="8">
    <source>
        <dbReference type="Proteomes" id="UP000197065"/>
    </source>
</evidence>
<dbReference type="PROSITE" id="PS00600">
    <property type="entry name" value="AA_TRANSFER_CLASS_3"/>
    <property type="match status" value="1"/>
</dbReference>
<dbReference type="EMBL" id="FYEH01000025">
    <property type="protein sequence ID" value="SNB79949.1"/>
    <property type="molecule type" value="Genomic_DNA"/>
</dbReference>
<dbReference type="FunFam" id="3.40.640.10:FF:000014">
    <property type="entry name" value="Adenosylmethionine-8-amino-7-oxononanoate aminotransferase, probable"/>
    <property type="match status" value="1"/>
</dbReference>
<keyword evidence="4" id="KW-0808">Transferase</keyword>
<accession>A0A212S4G5</accession>
<dbReference type="Proteomes" id="UP000197065">
    <property type="component" value="Unassembled WGS sequence"/>
</dbReference>
<dbReference type="InterPro" id="IPR049704">
    <property type="entry name" value="Aminotrans_3_PPA_site"/>
</dbReference>
<sequence length="441" mass="47258">MNALSNKPDLEAFWMPFTANRQFKAAPRLLSSAEGMYYQSDDGASVIDGTAGLWCVNAGHGRESIAQAVARQASTLDFAPTFQMGHPIAFDFATRLAEIAPEGVDRVFFVNSGSEAADTALKMALAYQRVIGQGTRTRLIGRERGYHGVGFGGMSVGGIVGNRRAFGTQLPYVDHIRHTHDLERNAFTKGLPAHGAELADDLERLVGLHGADTIAAVIVEPMAGSTGVLLPPKGYLERLRAICDKHGILLIFDEVITGFGRLGTPFASQYFGVTPDLFTTAKGITNGTVPMGAVFASRKVHDTVVEGGPEGAIEFAHGYTYSGHPLACAAGLATLDIYAQEGLLTRAAEITDYWQDSVHQLRDCPFVIDVRSIGLVAGIELSSRPGAPGARAYEIFVDAFESGLLVRTTGDIIALSPPLIAEKSHVDEILTKLRDCLKRAK</sequence>
<reference evidence="7 8" key="1">
    <citation type="submission" date="2017-06" db="EMBL/GenBank/DDBJ databases">
        <authorList>
            <person name="Kim H.J."/>
            <person name="Triplett B.A."/>
        </authorList>
    </citation>
    <scope>NUCLEOTIDE SEQUENCE [LARGE SCALE GENOMIC DNA]</scope>
    <source>
        <strain evidence="7 8">B29T1</strain>
    </source>
</reference>
<dbReference type="InterPro" id="IPR015421">
    <property type="entry name" value="PyrdxlP-dep_Trfase_major"/>
</dbReference>
<gene>
    <name evidence="7" type="ORF">SAMN07250955_1255</name>
</gene>
<evidence type="ECO:0000256" key="5">
    <source>
        <dbReference type="ARBA" id="ARBA00022898"/>
    </source>
</evidence>
<evidence type="ECO:0000256" key="2">
    <source>
        <dbReference type="ARBA" id="ARBA00008954"/>
    </source>
</evidence>
<dbReference type="GO" id="GO:0030170">
    <property type="term" value="F:pyridoxal phosphate binding"/>
    <property type="evidence" value="ECO:0007669"/>
    <property type="project" value="InterPro"/>
</dbReference>
<dbReference type="AlphaFoldDB" id="A0A212S4G5"/>
<comment type="cofactor">
    <cofactor evidence="1">
        <name>pyridoxal 5'-phosphate</name>
        <dbReference type="ChEBI" id="CHEBI:597326"/>
    </cofactor>
</comment>
<dbReference type="RefSeq" id="WP_088563102.1">
    <property type="nucleotide sequence ID" value="NZ_FYEH01000025.1"/>
</dbReference>
<dbReference type="InterPro" id="IPR015424">
    <property type="entry name" value="PyrdxlP-dep_Trfase"/>
</dbReference>
<evidence type="ECO:0000256" key="6">
    <source>
        <dbReference type="RuleBase" id="RU003560"/>
    </source>
</evidence>
<keyword evidence="3" id="KW-0032">Aminotransferase</keyword>
<proteinExistence type="inferred from homology"/>
<dbReference type="Gene3D" id="3.40.640.10">
    <property type="entry name" value="Type I PLP-dependent aspartate aminotransferase-like (Major domain)"/>
    <property type="match status" value="1"/>
</dbReference>
<evidence type="ECO:0000313" key="7">
    <source>
        <dbReference type="EMBL" id="SNB79949.1"/>
    </source>
</evidence>
<keyword evidence="7" id="KW-0670">Pyruvate</keyword>